<feature type="transmembrane region" description="Helical" evidence="1">
    <location>
        <begin position="66"/>
        <end position="91"/>
    </location>
</feature>
<comment type="caution">
    <text evidence="2">The sequence shown here is derived from an EMBL/GenBank/DDBJ whole genome shotgun (WGS) entry which is preliminary data.</text>
</comment>
<protein>
    <submittedName>
        <fullName evidence="2">Uncharacterized protein</fullName>
    </submittedName>
</protein>
<organism evidence="2 3">
    <name type="scientific">Colletotrichum chrysophilum</name>
    <dbReference type="NCBI Taxonomy" id="1836956"/>
    <lineage>
        <taxon>Eukaryota</taxon>
        <taxon>Fungi</taxon>
        <taxon>Dikarya</taxon>
        <taxon>Ascomycota</taxon>
        <taxon>Pezizomycotina</taxon>
        <taxon>Sordariomycetes</taxon>
        <taxon>Hypocreomycetidae</taxon>
        <taxon>Glomerellales</taxon>
        <taxon>Glomerellaceae</taxon>
        <taxon>Colletotrichum</taxon>
        <taxon>Colletotrichum gloeosporioides species complex</taxon>
    </lineage>
</organism>
<evidence type="ECO:0000313" key="3">
    <source>
        <dbReference type="Proteomes" id="UP001243330"/>
    </source>
</evidence>
<dbReference type="Proteomes" id="UP001243330">
    <property type="component" value="Unassembled WGS sequence"/>
</dbReference>
<reference evidence="2" key="1">
    <citation type="submission" date="2023-01" db="EMBL/GenBank/DDBJ databases">
        <title>Colletotrichum chrysophilum M932 genome sequence.</title>
        <authorList>
            <person name="Baroncelli R."/>
        </authorList>
    </citation>
    <scope>NUCLEOTIDE SEQUENCE</scope>
    <source>
        <strain evidence="2">M932</strain>
    </source>
</reference>
<keyword evidence="3" id="KW-1185">Reference proteome</keyword>
<dbReference type="EMBL" id="JAQOWY010000124">
    <property type="protein sequence ID" value="KAK1850211.1"/>
    <property type="molecule type" value="Genomic_DNA"/>
</dbReference>
<keyword evidence="1" id="KW-0472">Membrane</keyword>
<sequence>MFIPIMYNRWVHLGLEIITVVLWMVCFALLASHADDLDSLDAFIITFGPKYEVYYKENIEPFAQTFVVATFAATAVSTFKFVLSVVSITVFERELHHHQLSKLRATEDGAKLESMDHRKNLDLSSHGDDGRYHHQYAAELGHHQRTIELPARDPRYHTAELEGSRQRIEVE</sequence>
<name>A0AAD9AL96_9PEZI</name>
<proteinExistence type="predicted"/>
<feature type="transmembrane region" description="Helical" evidence="1">
    <location>
        <begin position="12"/>
        <end position="31"/>
    </location>
</feature>
<keyword evidence="1" id="KW-1133">Transmembrane helix</keyword>
<evidence type="ECO:0000256" key="1">
    <source>
        <dbReference type="SAM" id="Phobius"/>
    </source>
</evidence>
<accession>A0AAD9AL96</accession>
<keyword evidence="1" id="KW-0812">Transmembrane</keyword>
<dbReference type="AlphaFoldDB" id="A0AAD9AL96"/>
<gene>
    <name evidence="2" type="ORF">CCHR01_07116</name>
</gene>
<evidence type="ECO:0000313" key="2">
    <source>
        <dbReference type="EMBL" id="KAK1850211.1"/>
    </source>
</evidence>